<accession>A0ABD0BRR9</accession>
<sequence>MTERQKFMAEIERICGGKNARYVLHDWELYFRLGYRAHNAGEAYREAIQCE</sequence>
<dbReference type="EMBL" id="BQFY01000015">
    <property type="protein sequence ID" value="GJJ84082.1"/>
    <property type="molecule type" value="Genomic_DNA"/>
</dbReference>
<dbReference type="AlphaFoldDB" id="A0ABD0BRR9"/>
<evidence type="ECO:0000313" key="2">
    <source>
        <dbReference type="Proteomes" id="UP001050241"/>
    </source>
</evidence>
<organism evidence="1 2">
    <name type="scientific">Enterobacter cloacae</name>
    <dbReference type="NCBI Taxonomy" id="550"/>
    <lineage>
        <taxon>Bacteria</taxon>
        <taxon>Pseudomonadati</taxon>
        <taxon>Pseudomonadota</taxon>
        <taxon>Gammaproteobacteria</taxon>
        <taxon>Enterobacterales</taxon>
        <taxon>Enterobacteriaceae</taxon>
        <taxon>Enterobacter</taxon>
        <taxon>Enterobacter cloacae complex</taxon>
    </lineage>
</organism>
<comment type="caution">
    <text evidence="1">The sequence shown here is derived from an EMBL/GenBank/DDBJ whole genome shotgun (WGS) entry which is preliminary data.</text>
</comment>
<name>A0ABD0BRR9_ENTCL</name>
<reference evidence="1" key="1">
    <citation type="submission" date="2021-11" db="EMBL/GenBank/DDBJ databases">
        <title>WGS analysis for carbapenemase-producing Enterobacterales outbreak in a University Hospital, Japan.</title>
        <authorList>
            <person name="Tukada M."/>
            <person name="Miyazaki T."/>
            <person name="Aoki K."/>
            <person name="Yoshizawa S."/>
            <person name="Ishii Y."/>
            <person name="Tateda K."/>
        </authorList>
    </citation>
    <scope>NUCLEOTIDE SEQUENCE</scope>
    <source>
        <strain evidence="1">TUM16652</strain>
    </source>
</reference>
<gene>
    <name evidence="1" type="ORF">TUM16652_27810</name>
</gene>
<evidence type="ECO:0000313" key="1">
    <source>
        <dbReference type="EMBL" id="GJJ84082.1"/>
    </source>
</evidence>
<dbReference type="Proteomes" id="UP001050241">
    <property type="component" value="Unassembled WGS sequence"/>
</dbReference>
<proteinExistence type="predicted"/>
<protein>
    <submittedName>
        <fullName evidence="1">Uncharacterized protein</fullName>
    </submittedName>
</protein>